<feature type="region of interest" description="Disordered" evidence="1">
    <location>
        <begin position="433"/>
        <end position="473"/>
    </location>
</feature>
<feature type="compositionally biased region" description="Basic and acidic residues" evidence="1">
    <location>
        <begin position="333"/>
        <end position="346"/>
    </location>
</feature>
<feature type="compositionally biased region" description="Polar residues" evidence="1">
    <location>
        <begin position="113"/>
        <end position="125"/>
    </location>
</feature>
<keyword evidence="3" id="KW-1185">Reference proteome</keyword>
<evidence type="ECO:0008006" key="4">
    <source>
        <dbReference type="Google" id="ProtNLM"/>
    </source>
</evidence>
<feature type="region of interest" description="Disordered" evidence="1">
    <location>
        <begin position="510"/>
        <end position="535"/>
    </location>
</feature>
<accession>A0AAV5AQ87</accession>
<reference evidence="2" key="1">
    <citation type="submission" date="2021-10" db="EMBL/GenBank/DDBJ databases">
        <title>De novo Genome Assembly of Clathrus columnatus (Basidiomycota, Fungi) Using Illumina and Nanopore Sequence Data.</title>
        <authorList>
            <person name="Ogiso-Tanaka E."/>
            <person name="Itagaki H."/>
            <person name="Hosoya T."/>
            <person name="Hosaka K."/>
        </authorList>
    </citation>
    <scope>NUCLEOTIDE SEQUENCE</scope>
    <source>
        <strain evidence="2">MO-923</strain>
    </source>
</reference>
<feature type="compositionally biased region" description="Basic and acidic residues" evidence="1">
    <location>
        <begin position="68"/>
        <end position="112"/>
    </location>
</feature>
<feature type="compositionally biased region" description="Polar residues" evidence="1">
    <location>
        <begin position="520"/>
        <end position="535"/>
    </location>
</feature>
<evidence type="ECO:0000313" key="2">
    <source>
        <dbReference type="EMBL" id="GJJ15927.1"/>
    </source>
</evidence>
<dbReference type="Proteomes" id="UP001050691">
    <property type="component" value="Unassembled WGS sequence"/>
</dbReference>
<evidence type="ECO:0000256" key="1">
    <source>
        <dbReference type="SAM" id="MobiDB-lite"/>
    </source>
</evidence>
<evidence type="ECO:0000313" key="3">
    <source>
        <dbReference type="Proteomes" id="UP001050691"/>
    </source>
</evidence>
<protein>
    <recommendedName>
        <fullName evidence="4">Zn(2)-C6 fungal-type domain-containing protein</fullName>
    </recommendedName>
</protein>
<feature type="region of interest" description="Disordered" evidence="1">
    <location>
        <begin position="333"/>
        <end position="372"/>
    </location>
</feature>
<dbReference type="EMBL" id="BPWL01000011">
    <property type="protein sequence ID" value="GJJ15927.1"/>
    <property type="molecule type" value="Genomic_DNA"/>
</dbReference>
<feature type="compositionally biased region" description="Basic and acidic residues" evidence="1">
    <location>
        <begin position="301"/>
        <end position="321"/>
    </location>
</feature>
<name>A0AAV5AQ87_9AGAM</name>
<gene>
    <name evidence="2" type="ORF">Clacol_010206</name>
</gene>
<feature type="region of interest" description="Disordered" evidence="1">
    <location>
        <begin position="299"/>
        <end position="321"/>
    </location>
</feature>
<proteinExistence type="predicted"/>
<sequence>MLCPSHDIPSTRLSPVGARLQQAREKHQVHTLDDSAELNIRIPKIDIDDDDQNVEGLQRIYERCYSQEESIREEEENKRREVERLREEENKKRQEEENKKREKERMIKRLDSELQTANKNPTSELPQRKRREKAILPVGDEYDEPCVGCKQREVPCLKQNPVQAACYECHKRKKGCSHVSTAKRSTRGANRGKLPLTENLAYNSVSEPEKNVLEIGRHLRFSLLSRLDMTGPPHNIPPTPLSPFEARVQWARDNRQVYTYDDSAELNVLIPEVDVDHDDEDIKDLQGIYEAYYQKKKERKRIREEEENRRREEERLREEERKRELKERMLLEKMTRKPDSALRTAEKNPPSTGLPQQKRRHDTIDNYEPSERPIKVPKIRTITTLWHEYDVPCDRCTQKRIPCHKQHPVRLSCYECRSGKQGCSFVSTTKIPRGANRRKTPSSPGSSEEDELDNHPTPVGPRRSARNLGSTDSSNETLAKIVIALESINTTIRDGFDNLQLALEKLGDRGDLTDNKESSTNHTNKCQDTLGSPAY</sequence>
<comment type="caution">
    <text evidence="2">The sequence shown here is derived from an EMBL/GenBank/DDBJ whole genome shotgun (WGS) entry which is preliminary data.</text>
</comment>
<organism evidence="2 3">
    <name type="scientific">Clathrus columnatus</name>
    <dbReference type="NCBI Taxonomy" id="1419009"/>
    <lineage>
        <taxon>Eukaryota</taxon>
        <taxon>Fungi</taxon>
        <taxon>Dikarya</taxon>
        <taxon>Basidiomycota</taxon>
        <taxon>Agaricomycotina</taxon>
        <taxon>Agaricomycetes</taxon>
        <taxon>Phallomycetidae</taxon>
        <taxon>Phallales</taxon>
        <taxon>Clathraceae</taxon>
        <taxon>Clathrus</taxon>
    </lineage>
</organism>
<feature type="compositionally biased region" description="Basic and acidic residues" evidence="1">
    <location>
        <begin position="510"/>
        <end position="519"/>
    </location>
</feature>
<dbReference type="AlphaFoldDB" id="A0AAV5AQ87"/>
<feature type="region of interest" description="Disordered" evidence="1">
    <location>
        <begin position="68"/>
        <end position="128"/>
    </location>
</feature>